<dbReference type="STRING" id="262004.SAMN04489796_101685"/>
<evidence type="ECO:0000313" key="2">
    <source>
        <dbReference type="Proteomes" id="UP000199492"/>
    </source>
</evidence>
<organism evidence="1 2">
    <name type="scientific">Winogradskyella thalassocola</name>
    <dbReference type="NCBI Taxonomy" id="262004"/>
    <lineage>
        <taxon>Bacteria</taxon>
        <taxon>Pseudomonadati</taxon>
        <taxon>Bacteroidota</taxon>
        <taxon>Flavobacteriia</taxon>
        <taxon>Flavobacteriales</taxon>
        <taxon>Flavobacteriaceae</taxon>
        <taxon>Winogradskyella</taxon>
    </lineage>
</organism>
<evidence type="ECO:0008006" key="3">
    <source>
        <dbReference type="Google" id="ProtNLM"/>
    </source>
</evidence>
<dbReference type="AlphaFoldDB" id="A0A1G7XDU7"/>
<dbReference type="Proteomes" id="UP000199492">
    <property type="component" value="Unassembled WGS sequence"/>
</dbReference>
<evidence type="ECO:0000313" key="1">
    <source>
        <dbReference type="EMBL" id="SDG82455.1"/>
    </source>
</evidence>
<gene>
    <name evidence="1" type="ORF">SAMN04489796_101685</name>
</gene>
<keyword evidence="2" id="KW-1185">Reference proteome</keyword>
<protein>
    <recommendedName>
        <fullName evidence="3">Prophage protein</fullName>
    </recommendedName>
</protein>
<dbReference type="OrthoDB" id="1450221at2"/>
<reference evidence="2" key="1">
    <citation type="submission" date="2016-10" db="EMBL/GenBank/DDBJ databases">
        <authorList>
            <person name="Varghese N."/>
            <person name="Submissions S."/>
        </authorList>
    </citation>
    <scope>NUCLEOTIDE SEQUENCE [LARGE SCALE GENOMIC DNA]</scope>
    <source>
        <strain evidence="2">DSM 15363</strain>
    </source>
</reference>
<accession>A0A1G7XDU7</accession>
<dbReference type="EMBL" id="FNCZ01000001">
    <property type="protein sequence ID" value="SDG82455.1"/>
    <property type="molecule type" value="Genomic_DNA"/>
</dbReference>
<sequence>MKNIYCSLFGHDYKVSKNVTYHVKEYKCKNCKTEMTIDGDGKFIPLTPKFKEINRVLNRVHNKRLEKGQKLFMIDL</sequence>
<name>A0A1G7XDU7_9FLAO</name>
<dbReference type="RefSeq" id="WP_092466169.1">
    <property type="nucleotide sequence ID" value="NZ_FNCZ01000001.1"/>
</dbReference>
<proteinExistence type="predicted"/>